<sequence>MFELTILELTSCLLHRRPTKAALAAVSEHLAGVLPLHLVYSQVHETAIEDWTRSVGCNPFSVTSGGSHVSQFQSDTIARSYILTTLEESIQLVNSAINLLLMERTCILFLVSRSLSFRSMISSVTGELRYADALRLLYTLEDTTKGFADYVNGTVASLHPIHCTRQRKVFLRFLLLAFLHSGLY</sequence>
<gene>
    <name evidence="1" type="ORF">SASPL_150457</name>
</gene>
<name>A0A8X8W6M9_SALSN</name>
<accession>A0A8X8W6M9</accession>
<evidence type="ECO:0000313" key="2">
    <source>
        <dbReference type="Proteomes" id="UP000298416"/>
    </source>
</evidence>
<organism evidence="1">
    <name type="scientific">Salvia splendens</name>
    <name type="common">Scarlet sage</name>
    <dbReference type="NCBI Taxonomy" id="180675"/>
    <lineage>
        <taxon>Eukaryota</taxon>
        <taxon>Viridiplantae</taxon>
        <taxon>Streptophyta</taxon>
        <taxon>Embryophyta</taxon>
        <taxon>Tracheophyta</taxon>
        <taxon>Spermatophyta</taxon>
        <taxon>Magnoliopsida</taxon>
        <taxon>eudicotyledons</taxon>
        <taxon>Gunneridae</taxon>
        <taxon>Pentapetalae</taxon>
        <taxon>asterids</taxon>
        <taxon>lamiids</taxon>
        <taxon>Lamiales</taxon>
        <taxon>Lamiaceae</taxon>
        <taxon>Nepetoideae</taxon>
        <taxon>Mentheae</taxon>
        <taxon>Salviinae</taxon>
        <taxon>Salvia</taxon>
        <taxon>Salvia subgen. Calosphace</taxon>
        <taxon>core Calosphace</taxon>
    </lineage>
</organism>
<protein>
    <submittedName>
        <fullName evidence="1">Uncharacterized protein</fullName>
    </submittedName>
</protein>
<dbReference type="Proteomes" id="UP000298416">
    <property type="component" value="Unassembled WGS sequence"/>
</dbReference>
<reference evidence="1" key="1">
    <citation type="submission" date="2018-01" db="EMBL/GenBank/DDBJ databases">
        <authorList>
            <person name="Mao J.F."/>
        </authorList>
    </citation>
    <scope>NUCLEOTIDE SEQUENCE</scope>
    <source>
        <strain evidence="1">Huo1</strain>
        <tissue evidence="1">Leaf</tissue>
    </source>
</reference>
<keyword evidence="2" id="KW-1185">Reference proteome</keyword>
<dbReference type="PANTHER" id="PTHR31515">
    <property type="entry name" value="TRANSMEMBRANE PROTEIN-RELATED"/>
    <property type="match status" value="1"/>
</dbReference>
<evidence type="ECO:0000313" key="1">
    <source>
        <dbReference type="EMBL" id="KAG6389020.1"/>
    </source>
</evidence>
<comment type="caution">
    <text evidence="1">The sequence shown here is derived from an EMBL/GenBank/DDBJ whole genome shotgun (WGS) entry which is preliminary data.</text>
</comment>
<dbReference type="PANTHER" id="PTHR31515:SF2">
    <property type="entry name" value="TRANSMEMBRANE PROTEIN"/>
    <property type="match status" value="1"/>
</dbReference>
<proteinExistence type="predicted"/>
<dbReference type="AlphaFoldDB" id="A0A8X8W6M9"/>
<reference evidence="1" key="2">
    <citation type="submission" date="2020-08" db="EMBL/GenBank/DDBJ databases">
        <title>Plant Genome Project.</title>
        <authorList>
            <person name="Zhang R.-G."/>
        </authorList>
    </citation>
    <scope>NUCLEOTIDE SEQUENCE</scope>
    <source>
        <strain evidence="1">Huo1</strain>
        <tissue evidence="1">Leaf</tissue>
    </source>
</reference>
<dbReference type="EMBL" id="PNBA02000020">
    <property type="protein sequence ID" value="KAG6389020.1"/>
    <property type="molecule type" value="Genomic_DNA"/>
</dbReference>